<accession>A0A1F5YFP2</accession>
<name>A0A1F5YFP2_9BACT</name>
<organism evidence="2 3">
    <name type="scientific">Candidatus Glassbacteria bacterium GWA2_58_10</name>
    <dbReference type="NCBI Taxonomy" id="1817865"/>
    <lineage>
        <taxon>Bacteria</taxon>
        <taxon>Candidatus Glassiibacteriota</taxon>
    </lineage>
</organism>
<feature type="compositionally biased region" description="Basic residues" evidence="1">
    <location>
        <begin position="15"/>
        <end position="25"/>
    </location>
</feature>
<dbReference type="EMBL" id="MFIV01000052">
    <property type="protein sequence ID" value="OGF98963.1"/>
    <property type="molecule type" value="Genomic_DNA"/>
</dbReference>
<evidence type="ECO:0000313" key="3">
    <source>
        <dbReference type="Proteomes" id="UP000176992"/>
    </source>
</evidence>
<feature type="region of interest" description="Disordered" evidence="1">
    <location>
        <begin position="15"/>
        <end position="34"/>
    </location>
</feature>
<protein>
    <submittedName>
        <fullName evidence="2">Uncharacterized protein</fullName>
    </submittedName>
</protein>
<comment type="caution">
    <text evidence="2">The sequence shown here is derived from an EMBL/GenBank/DDBJ whole genome shotgun (WGS) entry which is preliminary data.</text>
</comment>
<dbReference type="Proteomes" id="UP000176992">
    <property type="component" value="Unassembled WGS sequence"/>
</dbReference>
<dbReference type="AlphaFoldDB" id="A0A1F5YFP2"/>
<sequence length="64" mass="7258">MKHALRGRRVCPRRPHLCGQHRRRPLPMDPLTRSSAFPEPACKLTVKIYALAGAGLHRNHKKPA</sequence>
<evidence type="ECO:0000313" key="2">
    <source>
        <dbReference type="EMBL" id="OGF98963.1"/>
    </source>
</evidence>
<reference evidence="2 3" key="1">
    <citation type="journal article" date="2016" name="Nat. Commun.">
        <title>Thousands of microbial genomes shed light on interconnected biogeochemical processes in an aquifer system.</title>
        <authorList>
            <person name="Anantharaman K."/>
            <person name="Brown C.T."/>
            <person name="Hug L.A."/>
            <person name="Sharon I."/>
            <person name="Castelle C.J."/>
            <person name="Probst A.J."/>
            <person name="Thomas B.C."/>
            <person name="Singh A."/>
            <person name="Wilkins M.J."/>
            <person name="Karaoz U."/>
            <person name="Brodie E.L."/>
            <person name="Williams K.H."/>
            <person name="Hubbard S.S."/>
            <person name="Banfield J.F."/>
        </authorList>
    </citation>
    <scope>NUCLEOTIDE SEQUENCE [LARGE SCALE GENOMIC DNA]</scope>
</reference>
<gene>
    <name evidence="2" type="ORF">A2Z86_03565</name>
</gene>
<evidence type="ECO:0000256" key="1">
    <source>
        <dbReference type="SAM" id="MobiDB-lite"/>
    </source>
</evidence>
<proteinExistence type="predicted"/>